<evidence type="ECO:0000313" key="3">
    <source>
        <dbReference type="EMBL" id="GIG72041.1"/>
    </source>
</evidence>
<evidence type="ECO:0000256" key="1">
    <source>
        <dbReference type="SAM" id="MobiDB-lite"/>
    </source>
</evidence>
<comment type="caution">
    <text evidence="3">The sequence shown here is derived from an EMBL/GenBank/DDBJ whole genome shotgun (WGS) entry which is preliminary data.</text>
</comment>
<gene>
    <name evidence="3" type="ORF">Pfl04_04450</name>
</gene>
<feature type="transmembrane region" description="Helical" evidence="2">
    <location>
        <begin position="112"/>
        <end position="133"/>
    </location>
</feature>
<keyword evidence="2" id="KW-0472">Membrane</keyword>
<proteinExistence type="predicted"/>
<evidence type="ECO:0000313" key="4">
    <source>
        <dbReference type="Proteomes" id="UP000653674"/>
    </source>
</evidence>
<keyword evidence="2" id="KW-1133">Transmembrane helix</keyword>
<protein>
    <submittedName>
        <fullName evidence="3">Uncharacterized protein</fullName>
    </submittedName>
</protein>
<accession>A0A8J3PLN2</accession>
<evidence type="ECO:0000256" key="2">
    <source>
        <dbReference type="SAM" id="Phobius"/>
    </source>
</evidence>
<reference evidence="3" key="1">
    <citation type="submission" date="2021-01" db="EMBL/GenBank/DDBJ databases">
        <title>Whole genome shotgun sequence of Planosporangium flavigriseum NBRC 105377.</title>
        <authorList>
            <person name="Komaki H."/>
            <person name="Tamura T."/>
        </authorList>
    </citation>
    <scope>NUCLEOTIDE SEQUENCE</scope>
    <source>
        <strain evidence="3">NBRC 105377</strain>
    </source>
</reference>
<keyword evidence="4" id="KW-1185">Reference proteome</keyword>
<organism evidence="3 4">
    <name type="scientific">Planosporangium flavigriseum</name>
    <dbReference type="NCBI Taxonomy" id="373681"/>
    <lineage>
        <taxon>Bacteria</taxon>
        <taxon>Bacillati</taxon>
        <taxon>Actinomycetota</taxon>
        <taxon>Actinomycetes</taxon>
        <taxon>Micromonosporales</taxon>
        <taxon>Micromonosporaceae</taxon>
        <taxon>Planosporangium</taxon>
    </lineage>
</organism>
<dbReference type="RefSeq" id="WP_168074756.1">
    <property type="nucleotide sequence ID" value="NZ_BAAAQJ010000008.1"/>
</dbReference>
<dbReference type="Proteomes" id="UP000653674">
    <property type="component" value="Unassembled WGS sequence"/>
</dbReference>
<dbReference type="AlphaFoldDB" id="A0A8J3PLN2"/>
<keyword evidence="2" id="KW-0812">Transmembrane</keyword>
<dbReference type="EMBL" id="BONU01000002">
    <property type="protein sequence ID" value="GIG72041.1"/>
    <property type="molecule type" value="Genomic_DNA"/>
</dbReference>
<feature type="region of interest" description="Disordered" evidence="1">
    <location>
        <begin position="82"/>
        <end position="104"/>
    </location>
</feature>
<sequence>MTGEVDLDRLADYVGGALDGTPDQAALARLIATDPLWTRAHADLVAADAGVRADLAVLAAQPEPLPSDVVARLSAALDAEPPLTAPAPADPRAHLSVLPGGRATSSPVRRRWRAVAGVAAAAAVLGLGAATLAQGLRGGGPTTMASNSAGRAATPSSAGSAASLAAIDVRTSGFDYTPGMLTALGASVSARSSGSAKTESRANTLSVPEAAGRPTLVPEALRRLTDPDARAACLQSVLARYGGTAILLDYARYEGSPALVVLLAGAGGAPAQKWVVAVGPNCGTGGAITDQLYSGSVG</sequence>
<name>A0A8J3PLN2_9ACTN</name>